<dbReference type="SUPFAM" id="SSF56112">
    <property type="entry name" value="Protein kinase-like (PK-like)"/>
    <property type="match status" value="1"/>
</dbReference>
<sequence length="210" mass="23532">MGETTDGGLYEIFQQDYGPVGSPNFEAARRNFIISSAGYAVASLLLQPKDRHNGNLLFDEYDSASSLTSDRVGRLVHIDFGFILETSPGGNMRFESAHFKLSHEMTQLLDPSGVMKSETWDNFVSLCVKGYLAARRHMNGIINTVLLMLDSGLPCFSRGDPIGNLRKRFHPEMSEREAANFMKNVCTDAYNKWTTAGYDLIQYLQQGIEK</sequence>
<evidence type="ECO:0000313" key="6">
    <source>
        <dbReference type="Proteomes" id="UP000593579"/>
    </source>
</evidence>
<keyword evidence="3" id="KW-0418">Kinase</keyword>
<evidence type="ECO:0000256" key="2">
    <source>
        <dbReference type="ARBA" id="ARBA00022679"/>
    </source>
</evidence>
<evidence type="ECO:0000256" key="1">
    <source>
        <dbReference type="ARBA" id="ARBA00006209"/>
    </source>
</evidence>
<protein>
    <recommendedName>
        <fullName evidence="4">PI3K/PI4K catalytic domain-containing protein</fullName>
    </recommendedName>
</protein>
<dbReference type="PANTHER" id="PTHR10048">
    <property type="entry name" value="PHOSPHATIDYLINOSITOL KINASE"/>
    <property type="match status" value="1"/>
</dbReference>
<evidence type="ECO:0000259" key="4">
    <source>
        <dbReference type="PROSITE" id="PS50290"/>
    </source>
</evidence>
<dbReference type="FunFam" id="1.10.1070.11:FF:000012">
    <property type="entry name" value="Phosphatidylinositol 4-kinase alpha 1"/>
    <property type="match status" value="1"/>
</dbReference>
<dbReference type="GO" id="GO:0048015">
    <property type="term" value="P:phosphatidylinositol-mediated signaling"/>
    <property type="evidence" value="ECO:0007669"/>
    <property type="project" value="TreeGrafter"/>
</dbReference>
<dbReference type="GO" id="GO:0005737">
    <property type="term" value="C:cytoplasm"/>
    <property type="evidence" value="ECO:0007669"/>
    <property type="project" value="TreeGrafter"/>
</dbReference>
<dbReference type="GO" id="GO:0046854">
    <property type="term" value="P:phosphatidylinositol phosphate biosynthetic process"/>
    <property type="evidence" value="ECO:0007669"/>
    <property type="project" value="InterPro"/>
</dbReference>
<dbReference type="InterPro" id="IPR036940">
    <property type="entry name" value="PI3/4_kinase_cat_sf"/>
</dbReference>
<reference evidence="5 6" key="1">
    <citation type="journal article" date="2019" name="Genome Biol. Evol.">
        <title>Insights into the evolution of the New World diploid cottons (Gossypium, subgenus Houzingenia) based on genome sequencing.</title>
        <authorList>
            <person name="Grover C.E."/>
            <person name="Arick M.A. 2nd"/>
            <person name="Thrash A."/>
            <person name="Conover J.L."/>
            <person name="Sanders W.S."/>
            <person name="Peterson D.G."/>
            <person name="Frelichowski J.E."/>
            <person name="Scheffler J.A."/>
            <person name="Scheffler B.E."/>
            <person name="Wendel J.F."/>
        </authorList>
    </citation>
    <scope>NUCLEOTIDE SEQUENCE [LARGE SCALE GENOMIC DNA]</scope>
    <source>
        <strain evidence="5">5</strain>
        <tissue evidence="5">Leaf</tissue>
    </source>
</reference>
<comment type="similarity">
    <text evidence="1">Belongs to the PI3/PI4-kinase family. Type III PI4K subfamily.</text>
</comment>
<keyword evidence="2" id="KW-0808">Transferase</keyword>
<dbReference type="InterPro" id="IPR011009">
    <property type="entry name" value="Kinase-like_dom_sf"/>
</dbReference>
<dbReference type="OrthoDB" id="10264149at2759"/>
<organism evidence="5 6">
    <name type="scientific">Gossypium gossypioides</name>
    <name type="common">Mexican cotton</name>
    <name type="synonym">Selera gossypioides</name>
    <dbReference type="NCBI Taxonomy" id="34282"/>
    <lineage>
        <taxon>Eukaryota</taxon>
        <taxon>Viridiplantae</taxon>
        <taxon>Streptophyta</taxon>
        <taxon>Embryophyta</taxon>
        <taxon>Tracheophyta</taxon>
        <taxon>Spermatophyta</taxon>
        <taxon>Magnoliopsida</taxon>
        <taxon>eudicotyledons</taxon>
        <taxon>Gunneridae</taxon>
        <taxon>Pentapetalae</taxon>
        <taxon>rosids</taxon>
        <taxon>malvids</taxon>
        <taxon>Malvales</taxon>
        <taxon>Malvaceae</taxon>
        <taxon>Malvoideae</taxon>
        <taxon>Gossypium</taxon>
    </lineage>
</organism>
<dbReference type="GO" id="GO:0005886">
    <property type="term" value="C:plasma membrane"/>
    <property type="evidence" value="ECO:0007669"/>
    <property type="project" value="TreeGrafter"/>
</dbReference>
<dbReference type="PANTHER" id="PTHR10048:SF15">
    <property type="entry name" value="PHOSPHATIDYLINOSITOL 4-KINASE ALPHA"/>
    <property type="match status" value="1"/>
</dbReference>
<dbReference type="EMBL" id="JABEZY010000012">
    <property type="protein sequence ID" value="MBA0751008.1"/>
    <property type="molecule type" value="Genomic_DNA"/>
</dbReference>
<proteinExistence type="inferred from homology"/>
<keyword evidence="6" id="KW-1185">Reference proteome</keyword>
<dbReference type="Proteomes" id="UP000593579">
    <property type="component" value="Unassembled WGS sequence"/>
</dbReference>
<accession>A0A7J9CRM3</accession>
<dbReference type="InterPro" id="IPR000403">
    <property type="entry name" value="PI3/4_kinase_cat_dom"/>
</dbReference>
<dbReference type="SMART" id="SM00146">
    <property type="entry name" value="PI3Kc"/>
    <property type="match status" value="1"/>
</dbReference>
<dbReference type="GO" id="GO:0004430">
    <property type="term" value="F:1-phosphatidylinositol 4-kinase activity"/>
    <property type="evidence" value="ECO:0007669"/>
    <property type="project" value="TreeGrafter"/>
</dbReference>
<dbReference type="Pfam" id="PF00454">
    <property type="entry name" value="PI3_PI4_kinase"/>
    <property type="match status" value="1"/>
</dbReference>
<evidence type="ECO:0000256" key="3">
    <source>
        <dbReference type="ARBA" id="ARBA00022777"/>
    </source>
</evidence>
<evidence type="ECO:0000313" key="5">
    <source>
        <dbReference type="EMBL" id="MBA0751008.1"/>
    </source>
</evidence>
<dbReference type="InterPro" id="IPR015433">
    <property type="entry name" value="PI3/4_kinase"/>
</dbReference>
<dbReference type="AlphaFoldDB" id="A0A7J9CRM3"/>
<gene>
    <name evidence="5" type="ORF">Gogos_002380</name>
</gene>
<dbReference type="PROSITE" id="PS50290">
    <property type="entry name" value="PI3_4_KINASE_3"/>
    <property type="match status" value="1"/>
</dbReference>
<name>A0A7J9CRM3_GOSGO</name>
<dbReference type="Gene3D" id="1.10.1070.11">
    <property type="entry name" value="Phosphatidylinositol 3-/4-kinase, catalytic domain"/>
    <property type="match status" value="1"/>
</dbReference>
<comment type="caution">
    <text evidence="5">The sequence shown here is derived from an EMBL/GenBank/DDBJ whole genome shotgun (WGS) entry which is preliminary data.</text>
</comment>
<feature type="domain" description="PI3K/PI4K catalytic" evidence="4">
    <location>
        <begin position="1"/>
        <end position="194"/>
    </location>
</feature>